<dbReference type="GO" id="GO:0032259">
    <property type="term" value="P:methylation"/>
    <property type="evidence" value="ECO:0007669"/>
    <property type="project" value="UniProtKB-KW"/>
</dbReference>
<protein>
    <submittedName>
        <fullName evidence="6">Methyltransferase domain-containing protein</fullName>
    </submittedName>
</protein>
<dbReference type="GO" id="GO:0016279">
    <property type="term" value="F:protein-lysine N-methyltransferase activity"/>
    <property type="evidence" value="ECO:0007669"/>
    <property type="project" value="InterPro"/>
</dbReference>
<sequence>MDVADRPLWRQALKIGGAFVATASLFLGAALFLDGSALRVLLGITPELDVPYIGTRQEMIDKMLDLAEVGPDDRVVDLGTGDGRILISAAKDRGATGLGVDLDPAMIAAAKANAVRAGVSDRVSFAQADLFETSLEGADVVTMYLLPSVNLRLRPRLLEQLEPGSRIVSHAFDMGDWRPDATDTIGSSRSYLWIVPADVDGQWQFQIDGDEFPVIFAQRFQDVEGTAQVGSETIMLQPELEGDRLRFSLPIDGVTRNFEGIVHGDRIVPVGTTDWFARRSGE</sequence>
<dbReference type="InterPro" id="IPR029063">
    <property type="entry name" value="SAM-dependent_MTases_sf"/>
</dbReference>
<dbReference type="EMBL" id="WTYW01000006">
    <property type="protein sequence ID" value="MXO87063.1"/>
    <property type="molecule type" value="Genomic_DNA"/>
</dbReference>
<keyword evidence="1 6" id="KW-0489">Methyltransferase</keyword>
<evidence type="ECO:0000313" key="7">
    <source>
        <dbReference type="Proteomes" id="UP000433104"/>
    </source>
</evidence>
<gene>
    <name evidence="6" type="ORF">GRI38_13595</name>
</gene>
<proteinExistence type="predicted"/>
<dbReference type="Pfam" id="PF13847">
    <property type="entry name" value="Methyltransf_31"/>
    <property type="match status" value="1"/>
</dbReference>
<feature type="domain" description="Methyltransferase" evidence="5">
    <location>
        <begin position="72"/>
        <end position="173"/>
    </location>
</feature>
<evidence type="ECO:0000256" key="1">
    <source>
        <dbReference type="ARBA" id="ARBA00022603"/>
    </source>
</evidence>
<evidence type="ECO:0000313" key="6">
    <source>
        <dbReference type="EMBL" id="MXO87063.1"/>
    </source>
</evidence>
<dbReference type="PANTHER" id="PTHR13610">
    <property type="entry name" value="METHYLTRANSFERASE DOMAIN-CONTAINING PROTEIN"/>
    <property type="match status" value="1"/>
</dbReference>
<keyword evidence="4" id="KW-0812">Transmembrane</keyword>
<name>A0A844ZHZ3_9SPHN</name>
<keyword evidence="4" id="KW-1133">Transmembrane helix</keyword>
<evidence type="ECO:0000259" key="5">
    <source>
        <dbReference type="Pfam" id="PF13847"/>
    </source>
</evidence>
<keyword evidence="7" id="KW-1185">Reference proteome</keyword>
<keyword evidence="2 6" id="KW-0808">Transferase</keyword>
<comment type="caution">
    <text evidence="6">The sequence shown here is derived from an EMBL/GenBank/DDBJ whole genome shotgun (WGS) entry which is preliminary data.</text>
</comment>
<evidence type="ECO:0000256" key="3">
    <source>
        <dbReference type="ARBA" id="ARBA00022691"/>
    </source>
</evidence>
<dbReference type="PANTHER" id="PTHR13610:SF11">
    <property type="entry name" value="METHYLTRANSFERASE DOMAIN-CONTAINING PROTEIN"/>
    <property type="match status" value="1"/>
</dbReference>
<dbReference type="InterPro" id="IPR025714">
    <property type="entry name" value="Methyltranfer_dom"/>
</dbReference>
<evidence type="ECO:0000256" key="4">
    <source>
        <dbReference type="SAM" id="Phobius"/>
    </source>
</evidence>
<organism evidence="6 7">
    <name type="scientific">Parapontixanthobacter aurantiacus</name>
    <dbReference type="NCBI Taxonomy" id="1463599"/>
    <lineage>
        <taxon>Bacteria</taxon>
        <taxon>Pseudomonadati</taxon>
        <taxon>Pseudomonadota</taxon>
        <taxon>Alphaproteobacteria</taxon>
        <taxon>Sphingomonadales</taxon>
        <taxon>Erythrobacteraceae</taxon>
        <taxon>Parapontixanthobacter</taxon>
    </lineage>
</organism>
<dbReference type="InterPro" id="IPR026170">
    <property type="entry name" value="FAM173A/B"/>
</dbReference>
<dbReference type="RefSeq" id="WP_160685302.1">
    <property type="nucleotide sequence ID" value="NZ_WTYW01000006.1"/>
</dbReference>
<evidence type="ECO:0000256" key="2">
    <source>
        <dbReference type="ARBA" id="ARBA00022679"/>
    </source>
</evidence>
<dbReference type="SUPFAM" id="SSF53335">
    <property type="entry name" value="S-adenosyl-L-methionine-dependent methyltransferases"/>
    <property type="match status" value="1"/>
</dbReference>
<dbReference type="Gene3D" id="3.40.50.150">
    <property type="entry name" value="Vaccinia Virus protein VP39"/>
    <property type="match status" value="1"/>
</dbReference>
<dbReference type="AlphaFoldDB" id="A0A844ZHZ3"/>
<reference evidence="6 7" key="1">
    <citation type="submission" date="2019-12" db="EMBL/GenBank/DDBJ databases">
        <title>Genomic-based taxomic classification of the family Erythrobacteraceae.</title>
        <authorList>
            <person name="Xu L."/>
        </authorList>
    </citation>
    <scope>NUCLEOTIDE SEQUENCE [LARGE SCALE GENOMIC DNA]</scope>
    <source>
        <strain evidence="6 7">MCCC 1A09962</strain>
    </source>
</reference>
<keyword evidence="3" id="KW-0949">S-adenosyl-L-methionine</keyword>
<dbReference type="OrthoDB" id="281208at2"/>
<dbReference type="Proteomes" id="UP000433104">
    <property type="component" value="Unassembled WGS sequence"/>
</dbReference>
<keyword evidence="4" id="KW-0472">Membrane</keyword>
<dbReference type="CDD" id="cd02440">
    <property type="entry name" value="AdoMet_MTases"/>
    <property type="match status" value="1"/>
</dbReference>
<feature type="transmembrane region" description="Helical" evidence="4">
    <location>
        <begin position="12"/>
        <end position="33"/>
    </location>
</feature>
<accession>A0A844ZHZ3</accession>